<dbReference type="AlphaFoldDB" id="A0A699UXS4"/>
<organism evidence="1">
    <name type="scientific">Tanacetum cinerariifolium</name>
    <name type="common">Dalmatian daisy</name>
    <name type="synonym">Chrysanthemum cinerariifolium</name>
    <dbReference type="NCBI Taxonomy" id="118510"/>
    <lineage>
        <taxon>Eukaryota</taxon>
        <taxon>Viridiplantae</taxon>
        <taxon>Streptophyta</taxon>
        <taxon>Embryophyta</taxon>
        <taxon>Tracheophyta</taxon>
        <taxon>Spermatophyta</taxon>
        <taxon>Magnoliopsida</taxon>
        <taxon>eudicotyledons</taxon>
        <taxon>Gunneridae</taxon>
        <taxon>Pentapetalae</taxon>
        <taxon>asterids</taxon>
        <taxon>campanulids</taxon>
        <taxon>Asterales</taxon>
        <taxon>Asteraceae</taxon>
        <taxon>Asteroideae</taxon>
        <taxon>Anthemideae</taxon>
        <taxon>Anthemidinae</taxon>
        <taxon>Tanacetum</taxon>
    </lineage>
</organism>
<name>A0A699UXS4_TANCI</name>
<reference evidence="1" key="1">
    <citation type="journal article" date="2019" name="Sci. Rep.">
        <title>Draft genome of Tanacetum cinerariifolium, the natural source of mosquito coil.</title>
        <authorList>
            <person name="Yamashiro T."/>
            <person name="Shiraishi A."/>
            <person name="Satake H."/>
            <person name="Nakayama K."/>
        </authorList>
    </citation>
    <scope>NUCLEOTIDE SEQUENCE</scope>
</reference>
<dbReference type="EMBL" id="BKCJ011379475">
    <property type="protein sequence ID" value="GFD27752.1"/>
    <property type="molecule type" value="Genomic_DNA"/>
</dbReference>
<evidence type="ECO:0000313" key="1">
    <source>
        <dbReference type="EMBL" id="GFD27752.1"/>
    </source>
</evidence>
<proteinExistence type="predicted"/>
<feature type="non-terminal residue" evidence="1">
    <location>
        <position position="88"/>
    </location>
</feature>
<accession>A0A699UXS4</accession>
<comment type="caution">
    <text evidence="1">The sequence shown here is derived from an EMBL/GenBank/DDBJ whole genome shotgun (WGS) entry which is preliminary data.</text>
</comment>
<sequence>MDRLLLKRFREELRVTRELRVFRLMGQWYHDKALLMQAKEKGAVLDVEAKAFLADVECIALYDQPLALTTTNLFEANHKDAYDSDVDE</sequence>
<gene>
    <name evidence="1" type="ORF">Tci_899721</name>
</gene>
<protein>
    <submittedName>
        <fullName evidence="1">Uncharacterized protein</fullName>
    </submittedName>
</protein>